<name>A0A7R8ZSI7_9CRUS</name>
<reference evidence="3" key="1">
    <citation type="submission" date="2020-11" db="EMBL/GenBank/DDBJ databases">
        <authorList>
            <person name="Tran Van P."/>
        </authorList>
    </citation>
    <scope>NUCLEOTIDE SEQUENCE</scope>
</reference>
<keyword evidence="1" id="KW-0677">Repeat</keyword>
<dbReference type="PRINTS" id="PR01415">
    <property type="entry name" value="ANKYRIN"/>
</dbReference>
<dbReference type="OrthoDB" id="10071877at2759"/>
<dbReference type="InterPro" id="IPR036770">
    <property type="entry name" value="Ankyrin_rpt-contain_sf"/>
</dbReference>
<keyword evidence="2" id="KW-0040">ANK repeat</keyword>
<dbReference type="PROSITE" id="PS50297">
    <property type="entry name" value="ANK_REP_REGION"/>
    <property type="match status" value="4"/>
</dbReference>
<dbReference type="Gene3D" id="1.25.40.20">
    <property type="entry name" value="Ankyrin repeat-containing domain"/>
    <property type="match status" value="3"/>
</dbReference>
<dbReference type="Pfam" id="PF00023">
    <property type="entry name" value="Ank"/>
    <property type="match status" value="2"/>
</dbReference>
<dbReference type="GO" id="GO:0005737">
    <property type="term" value="C:cytoplasm"/>
    <property type="evidence" value="ECO:0007669"/>
    <property type="project" value="TreeGrafter"/>
</dbReference>
<dbReference type="PROSITE" id="PS50088">
    <property type="entry name" value="ANK_REPEAT"/>
    <property type="match status" value="4"/>
</dbReference>
<gene>
    <name evidence="3" type="ORF">CTOB1V02_LOCUS8183</name>
</gene>
<dbReference type="InterPro" id="IPR051631">
    <property type="entry name" value="Ankyrin-KH/SAM_domain"/>
</dbReference>
<sequence length="319" mass="33390">MCGANINAQTEETQETALTLAACGGFLDVCDYLLKAGANLELGASTPLMEAAQEGHLDLVKYFIDQKANIHAQTSTKDTALSYACENGHSSVVELLLNAGANIEHESEGGRTPLMKAARAGHLCTVKFLLDRGANINKTTDKNEHTALSLACGGGHVNVVELLLSYGADPYHRLKDNSTMLIEASKGGYAQVVQLLIDYPNSIMKRDSVGPEGGEEGVLNEGGASGGTDEHLQAPTMAATLGVASQSSQQGFDFSDAAARAGLIPPSGCIMLDYPGGYPPRPHSAPSSSTPPEDAKGGSDQDDFASTPLQEGQCLWEPI</sequence>
<dbReference type="InterPro" id="IPR002110">
    <property type="entry name" value="Ankyrin_rpt"/>
</dbReference>
<dbReference type="PANTHER" id="PTHR23206">
    <property type="entry name" value="MASK PROTEIN"/>
    <property type="match status" value="1"/>
</dbReference>
<accession>A0A7R8ZSI7</accession>
<organism evidence="3">
    <name type="scientific">Cyprideis torosa</name>
    <dbReference type="NCBI Taxonomy" id="163714"/>
    <lineage>
        <taxon>Eukaryota</taxon>
        <taxon>Metazoa</taxon>
        <taxon>Ecdysozoa</taxon>
        <taxon>Arthropoda</taxon>
        <taxon>Crustacea</taxon>
        <taxon>Oligostraca</taxon>
        <taxon>Ostracoda</taxon>
        <taxon>Podocopa</taxon>
        <taxon>Podocopida</taxon>
        <taxon>Cytherocopina</taxon>
        <taxon>Cytheroidea</taxon>
        <taxon>Cytherideidae</taxon>
        <taxon>Cyprideis</taxon>
    </lineage>
</organism>
<proteinExistence type="predicted"/>
<dbReference type="SMART" id="SM00248">
    <property type="entry name" value="ANK"/>
    <property type="match status" value="6"/>
</dbReference>
<protein>
    <submittedName>
        <fullName evidence="3">Uncharacterized protein</fullName>
    </submittedName>
</protein>
<evidence type="ECO:0000256" key="2">
    <source>
        <dbReference type="ARBA" id="ARBA00023043"/>
    </source>
</evidence>
<evidence type="ECO:0000256" key="1">
    <source>
        <dbReference type="ARBA" id="ARBA00022737"/>
    </source>
</evidence>
<dbReference type="GO" id="GO:0045087">
    <property type="term" value="P:innate immune response"/>
    <property type="evidence" value="ECO:0007669"/>
    <property type="project" value="TreeGrafter"/>
</dbReference>
<dbReference type="AlphaFoldDB" id="A0A7R8ZSI7"/>
<dbReference type="Pfam" id="PF12796">
    <property type="entry name" value="Ank_2"/>
    <property type="match status" value="1"/>
</dbReference>
<evidence type="ECO:0000313" key="3">
    <source>
        <dbReference type="EMBL" id="CAD7230322.1"/>
    </source>
</evidence>
<dbReference type="EMBL" id="OB662614">
    <property type="protein sequence ID" value="CAD7230322.1"/>
    <property type="molecule type" value="Genomic_DNA"/>
</dbReference>
<dbReference type="SUPFAM" id="SSF48403">
    <property type="entry name" value="Ankyrin repeat"/>
    <property type="match status" value="1"/>
</dbReference>
<dbReference type="PANTHER" id="PTHR23206:SF8">
    <property type="entry name" value="ANKYRIN REPEAT AND KH DOMAIN-CONTAINING 1"/>
    <property type="match status" value="1"/>
</dbReference>